<dbReference type="RefSeq" id="WP_256618771.1">
    <property type="nucleotide sequence ID" value="NZ_JANIBC010000003.1"/>
</dbReference>
<dbReference type="InterPro" id="IPR010930">
    <property type="entry name" value="Flg_bb/hook_C_dom"/>
</dbReference>
<sequence>MAGVDPIQGAMGAASSGMKLESHRLRLSAENLSNVDTPGYQRKLMFAREMAGGGAEVARTGLSPKEGREHYDPYHPLADERGMVRLSNVDLMVELADAREARRSFDANVQAFKQAQSFYRGLLDLLQR</sequence>
<dbReference type="Pfam" id="PF06429">
    <property type="entry name" value="Flg_bbr_C"/>
    <property type="match status" value="1"/>
</dbReference>
<proteinExistence type="inferred from homology"/>
<keyword evidence="7" id="KW-1185">Reference proteome</keyword>
<dbReference type="Proteomes" id="UP001142610">
    <property type="component" value="Unassembled WGS sequence"/>
</dbReference>
<feature type="domain" description="Flagellar basal-body/hook protein C-terminal" evidence="5">
    <location>
        <begin position="81"/>
        <end position="117"/>
    </location>
</feature>
<evidence type="ECO:0000256" key="2">
    <source>
        <dbReference type="ARBA" id="ARBA00009677"/>
    </source>
</evidence>
<keyword evidence="6" id="KW-0969">Cilium</keyword>
<keyword evidence="3" id="KW-0975">Bacterial flagellum</keyword>
<comment type="similarity">
    <text evidence="2">Belongs to the flagella basal body rod proteins family.</text>
</comment>
<organism evidence="6 7">
    <name type="scientific">Parvularcula maris</name>
    <dbReference type="NCBI Taxonomy" id="2965077"/>
    <lineage>
        <taxon>Bacteria</taxon>
        <taxon>Pseudomonadati</taxon>
        <taxon>Pseudomonadota</taxon>
        <taxon>Alphaproteobacteria</taxon>
        <taxon>Parvularculales</taxon>
        <taxon>Parvularculaceae</taxon>
        <taxon>Parvularcula</taxon>
    </lineage>
</organism>
<evidence type="ECO:0000313" key="7">
    <source>
        <dbReference type="Proteomes" id="UP001142610"/>
    </source>
</evidence>
<protein>
    <submittedName>
        <fullName evidence="6">Flagellar basal body protein</fullName>
    </submittedName>
</protein>
<dbReference type="EMBL" id="JANIBC010000003">
    <property type="protein sequence ID" value="MCQ8184909.1"/>
    <property type="molecule type" value="Genomic_DNA"/>
</dbReference>
<keyword evidence="6" id="KW-0282">Flagellum</keyword>
<evidence type="ECO:0000259" key="5">
    <source>
        <dbReference type="Pfam" id="PF06429"/>
    </source>
</evidence>
<evidence type="ECO:0000256" key="3">
    <source>
        <dbReference type="ARBA" id="ARBA00023143"/>
    </source>
</evidence>
<dbReference type="PANTHER" id="PTHR30435:SF19">
    <property type="entry name" value="FLAGELLAR BASAL-BODY ROD PROTEIN FLGG"/>
    <property type="match status" value="1"/>
</dbReference>
<comment type="caution">
    <text evidence="6">The sequence shown here is derived from an EMBL/GenBank/DDBJ whole genome shotgun (WGS) entry which is preliminary data.</text>
</comment>
<evidence type="ECO:0000259" key="4">
    <source>
        <dbReference type="Pfam" id="PF00460"/>
    </source>
</evidence>
<accession>A0A9X2L873</accession>
<dbReference type="Pfam" id="PF00460">
    <property type="entry name" value="Flg_bb_rod"/>
    <property type="match status" value="1"/>
</dbReference>
<evidence type="ECO:0000256" key="1">
    <source>
        <dbReference type="ARBA" id="ARBA00004117"/>
    </source>
</evidence>
<gene>
    <name evidence="6" type="ORF">NOG11_05845</name>
</gene>
<reference evidence="6" key="1">
    <citation type="submission" date="2022-07" db="EMBL/GenBank/DDBJ databases">
        <title>Parvularcula maris sp. nov., an algicidal bacterium isolated from seawater.</title>
        <authorList>
            <person name="Li F."/>
        </authorList>
    </citation>
    <scope>NUCLEOTIDE SEQUENCE</scope>
    <source>
        <strain evidence="6">BGMRC 0090</strain>
    </source>
</reference>
<dbReference type="InterPro" id="IPR019776">
    <property type="entry name" value="Flagellar_basal_body_rod_CS"/>
</dbReference>
<dbReference type="PROSITE" id="PS00588">
    <property type="entry name" value="FLAGELLA_BB_ROD"/>
    <property type="match status" value="1"/>
</dbReference>
<feature type="domain" description="Flagellar basal body rod protein N-terminal" evidence="4">
    <location>
        <begin position="13"/>
        <end position="41"/>
    </location>
</feature>
<dbReference type="GO" id="GO:0009425">
    <property type="term" value="C:bacterial-type flagellum basal body"/>
    <property type="evidence" value="ECO:0007669"/>
    <property type="project" value="UniProtKB-SubCell"/>
</dbReference>
<dbReference type="InterPro" id="IPR001444">
    <property type="entry name" value="Flag_bb_rod_N"/>
</dbReference>
<name>A0A9X2L873_9PROT</name>
<evidence type="ECO:0000313" key="6">
    <source>
        <dbReference type="EMBL" id="MCQ8184909.1"/>
    </source>
</evidence>
<dbReference type="PANTHER" id="PTHR30435">
    <property type="entry name" value="FLAGELLAR PROTEIN"/>
    <property type="match status" value="1"/>
</dbReference>
<dbReference type="GO" id="GO:0071978">
    <property type="term" value="P:bacterial-type flagellum-dependent swarming motility"/>
    <property type="evidence" value="ECO:0007669"/>
    <property type="project" value="TreeGrafter"/>
</dbReference>
<keyword evidence="6" id="KW-0966">Cell projection</keyword>
<dbReference type="AlphaFoldDB" id="A0A9X2L873"/>
<comment type="subcellular location">
    <subcellularLocation>
        <location evidence="1">Bacterial flagellum basal body</location>
    </subcellularLocation>
</comment>